<evidence type="ECO:0000256" key="7">
    <source>
        <dbReference type="ARBA" id="ARBA00022722"/>
    </source>
</evidence>
<dbReference type="GO" id="GO:0008033">
    <property type="term" value="P:tRNA processing"/>
    <property type="evidence" value="ECO:0007669"/>
    <property type="project" value="UniProtKB-UniRule"/>
</dbReference>
<dbReference type="Gene3D" id="3.40.1260.20">
    <property type="entry name" value="Ribonuclease E, catalytic domain"/>
    <property type="match status" value="1"/>
</dbReference>
<dbReference type="InterPro" id="IPR004659">
    <property type="entry name" value="RNase_E/G"/>
</dbReference>
<evidence type="ECO:0000259" key="17">
    <source>
        <dbReference type="SMART" id="SM00316"/>
    </source>
</evidence>
<feature type="region of interest" description="Disordered" evidence="16">
    <location>
        <begin position="741"/>
        <end position="902"/>
    </location>
</feature>
<dbReference type="CDD" id="cd04453">
    <property type="entry name" value="S1_RNase_E"/>
    <property type="match status" value="1"/>
</dbReference>
<keyword evidence="19" id="KW-1185">Reference proteome</keyword>
<dbReference type="GO" id="GO:0008270">
    <property type="term" value="F:zinc ion binding"/>
    <property type="evidence" value="ECO:0007669"/>
    <property type="project" value="UniProtKB-UniRule"/>
</dbReference>
<dbReference type="SUPFAM" id="SSF50249">
    <property type="entry name" value="Nucleic acid-binding proteins"/>
    <property type="match status" value="1"/>
</dbReference>
<dbReference type="PANTHER" id="PTHR30001">
    <property type="entry name" value="RIBONUCLEASE"/>
    <property type="match status" value="1"/>
</dbReference>
<feature type="compositionally biased region" description="Low complexity" evidence="16">
    <location>
        <begin position="708"/>
        <end position="719"/>
    </location>
</feature>
<feature type="region of interest" description="Required for zinc-mediated homotetramerization and catalytic activity" evidence="15">
    <location>
        <begin position="482"/>
        <end position="485"/>
    </location>
</feature>
<comment type="similarity">
    <text evidence="1">Belongs to the RNase E/G family. RNase G subfamily.</text>
</comment>
<feature type="domain" description="S1 motif" evidence="17">
    <location>
        <begin position="39"/>
        <end position="197"/>
    </location>
</feature>
<keyword evidence="9 15" id="KW-0699">rRNA-binding</keyword>
<dbReference type="GO" id="GO:0005737">
    <property type="term" value="C:cytoplasm"/>
    <property type="evidence" value="ECO:0007669"/>
    <property type="project" value="UniProtKB-SubCell"/>
</dbReference>
<feature type="compositionally biased region" description="Basic and acidic residues" evidence="16">
    <location>
        <begin position="117"/>
        <end position="131"/>
    </location>
</feature>
<evidence type="ECO:0000256" key="5">
    <source>
        <dbReference type="ARBA" id="ARBA00022552"/>
    </source>
</evidence>
<keyword evidence="2 15" id="KW-1003">Cell membrane</keyword>
<comment type="cofactor">
    <cofactor evidence="15">
        <name>Zn(2+)</name>
        <dbReference type="ChEBI" id="CHEBI:29105"/>
    </cofactor>
    <text evidence="15">Binds 2 Zn(2+) ions per homotetramer.</text>
</comment>
<keyword evidence="12 15" id="KW-0460">Magnesium</keyword>
<evidence type="ECO:0000256" key="13">
    <source>
        <dbReference type="ARBA" id="ARBA00022884"/>
    </source>
</evidence>
<feature type="compositionally biased region" description="Basic residues" evidence="16">
    <location>
        <begin position="624"/>
        <end position="634"/>
    </location>
</feature>
<dbReference type="SMART" id="SM00316">
    <property type="entry name" value="S1"/>
    <property type="match status" value="1"/>
</dbReference>
<comment type="subunit">
    <text evidence="15">Homotetramer formed by a dimer of dimers.</text>
</comment>
<keyword evidence="5 15" id="KW-0698">rRNA processing</keyword>
<accession>A0A0F5L6S0</accession>
<dbReference type="PANTHER" id="PTHR30001:SF1">
    <property type="entry name" value="RIBONUCLEASE E_G-LIKE PROTEIN, CHLOROPLASTIC"/>
    <property type="match status" value="1"/>
</dbReference>
<dbReference type="GO" id="GO:0019843">
    <property type="term" value="F:rRNA binding"/>
    <property type="evidence" value="ECO:0007669"/>
    <property type="project" value="UniProtKB-KW"/>
</dbReference>
<feature type="compositionally biased region" description="Low complexity" evidence="16">
    <location>
        <begin position="817"/>
        <end position="837"/>
    </location>
</feature>
<dbReference type="GO" id="GO:0006364">
    <property type="term" value="P:rRNA processing"/>
    <property type="evidence" value="ECO:0007669"/>
    <property type="project" value="UniProtKB-UniRule"/>
</dbReference>
<dbReference type="InterPro" id="IPR012340">
    <property type="entry name" value="NA-bd_OB-fold"/>
</dbReference>
<evidence type="ECO:0000256" key="1">
    <source>
        <dbReference type="ARBA" id="ARBA00005663"/>
    </source>
</evidence>
<feature type="compositionally biased region" description="Basic residues" evidence="16">
    <location>
        <begin position="687"/>
        <end position="701"/>
    </location>
</feature>
<evidence type="ECO:0000256" key="15">
    <source>
        <dbReference type="HAMAP-Rule" id="MF_00970"/>
    </source>
</evidence>
<dbReference type="GO" id="GO:0006402">
    <property type="term" value="P:mRNA catabolic process"/>
    <property type="evidence" value="ECO:0007669"/>
    <property type="project" value="UniProtKB-UniRule"/>
</dbReference>
<keyword evidence="3 15" id="KW-0963">Cytoplasm</keyword>
<comment type="function">
    <text evidence="15">Endoribonuclease that plays a central role in RNA processing and decay. Required for the maturation of 5S and 16S rRNAs and the majority of tRNAs. Also involved in the degradation of most mRNAs.</text>
</comment>
<dbReference type="InterPro" id="IPR048583">
    <property type="entry name" value="RNase_E_G_thioredoxin-like"/>
</dbReference>
<dbReference type="AlphaFoldDB" id="A0A0F5L6S0"/>
<dbReference type="NCBIfam" id="TIGR00757">
    <property type="entry name" value="RNaseEG"/>
    <property type="match status" value="1"/>
</dbReference>
<feature type="compositionally biased region" description="Basic and acidic residues" evidence="16">
    <location>
        <begin position="838"/>
        <end position="861"/>
    </location>
</feature>
<protein>
    <recommendedName>
        <fullName evidence="15">Ribonuclease E</fullName>
        <shortName evidence="15">RNase E</shortName>
        <ecNumber evidence="15">3.1.26.12</ecNumber>
    </recommendedName>
</protein>
<evidence type="ECO:0000313" key="18">
    <source>
        <dbReference type="EMBL" id="KKB77950.1"/>
    </source>
</evidence>
<evidence type="ECO:0000256" key="3">
    <source>
        <dbReference type="ARBA" id="ARBA00022490"/>
    </source>
</evidence>
<evidence type="ECO:0000256" key="14">
    <source>
        <dbReference type="ARBA" id="ARBA00023136"/>
    </source>
</evidence>
<dbReference type="EMBL" id="LAJG01000023">
    <property type="protein sequence ID" value="KKB77950.1"/>
    <property type="molecule type" value="Genomic_DNA"/>
</dbReference>
<proteinExistence type="inferred from homology"/>
<keyword evidence="11 15" id="KW-0378">Hydrolase</keyword>
<comment type="similarity">
    <text evidence="15">Belongs to the RNase E/G family. RNase E subfamily.</text>
</comment>
<comment type="catalytic activity">
    <reaction evidence="15">
        <text>Endonucleolytic cleavage of single-stranded RNA in A- and U-rich regions.</text>
        <dbReference type="EC" id="3.1.26.12"/>
    </reaction>
</comment>
<keyword evidence="7 15" id="KW-0540">Nuclease</keyword>
<evidence type="ECO:0000256" key="11">
    <source>
        <dbReference type="ARBA" id="ARBA00022801"/>
    </source>
</evidence>
<dbReference type="GO" id="GO:0009898">
    <property type="term" value="C:cytoplasmic side of plasma membrane"/>
    <property type="evidence" value="ECO:0007669"/>
    <property type="project" value="UniProtKB-UniRule"/>
</dbReference>
<name>A0A0F5L6S0_9HYPH</name>
<feature type="compositionally biased region" description="Acidic residues" evidence="16">
    <location>
        <begin position="593"/>
        <end position="606"/>
    </location>
</feature>
<feature type="compositionally biased region" description="Acidic residues" evidence="16">
    <location>
        <begin position="654"/>
        <end position="674"/>
    </location>
</feature>
<dbReference type="Pfam" id="PF20833">
    <property type="entry name" value="RNase_E_G_Thio"/>
    <property type="match status" value="1"/>
</dbReference>
<dbReference type="GO" id="GO:0000287">
    <property type="term" value="F:magnesium ion binding"/>
    <property type="evidence" value="ECO:0007669"/>
    <property type="project" value="UniProtKB-UniRule"/>
</dbReference>
<evidence type="ECO:0000256" key="10">
    <source>
        <dbReference type="ARBA" id="ARBA00022759"/>
    </source>
</evidence>
<dbReference type="EC" id="3.1.26.12" evidence="15"/>
<comment type="cofactor">
    <cofactor evidence="15">
        <name>Mg(2+)</name>
        <dbReference type="ChEBI" id="CHEBI:18420"/>
    </cofactor>
    <text evidence="15">Binds 1 Mg(2+) ion per subunit.</text>
</comment>
<dbReference type="Gene3D" id="2.40.50.140">
    <property type="entry name" value="Nucleic acid-binding proteins"/>
    <property type="match status" value="1"/>
</dbReference>
<feature type="compositionally biased region" description="Low complexity" evidence="16">
    <location>
        <begin position="780"/>
        <end position="799"/>
    </location>
</feature>
<reference evidence="18 19" key="1">
    <citation type="submission" date="2015-03" db="EMBL/GenBank/DDBJ databases">
        <authorList>
            <person name="Hassan Y.I."/>
            <person name="Lepp D."/>
            <person name="Zhou T."/>
        </authorList>
    </citation>
    <scope>NUCLEOTIDE SEQUENCE [LARGE SCALE GENOMIC DNA]</scope>
    <source>
        <strain evidence="18 19">GH2-10</strain>
    </source>
</reference>
<dbReference type="InterPro" id="IPR019307">
    <property type="entry name" value="RNA-bd_AU-1/RNase_E/G"/>
</dbReference>
<comment type="subcellular location">
    <subcellularLocation>
        <location evidence="15">Cytoplasm</location>
    </subcellularLocation>
    <subcellularLocation>
        <location evidence="15">Cell inner membrane</location>
        <topology evidence="15">Peripheral membrane protein</topology>
        <orientation evidence="15">Cytoplasmic side</orientation>
    </subcellularLocation>
</comment>
<keyword evidence="8 15" id="KW-0479">Metal-binding</keyword>
<evidence type="ECO:0000256" key="9">
    <source>
        <dbReference type="ARBA" id="ARBA00022730"/>
    </source>
</evidence>
<evidence type="ECO:0000256" key="2">
    <source>
        <dbReference type="ARBA" id="ARBA00022475"/>
    </source>
</evidence>
<keyword evidence="15" id="KW-0862">Zinc</keyword>
<evidence type="ECO:0000256" key="8">
    <source>
        <dbReference type="ARBA" id="ARBA00022723"/>
    </source>
</evidence>
<dbReference type="RefSeq" id="WP_046143411.1">
    <property type="nucleotide sequence ID" value="NZ_LAJG01000023.1"/>
</dbReference>
<dbReference type="STRING" id="361041.VW35_12475"/>
<dbReference type="GO" id="GO:0000049">
    <property type="term" value="F:tRNA binding"/>
    <property type="evidence" value="ECO:0007669"/>
    <property type="project" value="UniProtKB-KW"/>
</dbReference>
<keyword evidence="10 15" id="KW-0255">Endonuclease</keyword>
<feature type="region of interest" description="Disordered" evidence="16">
    <location>
        <begin position="94"/>
        <end position="143"/>
    </location>
</feature>
<keyword evidence="13 15" id="KW-0694">RNA-binding</keyword>
<organism evidence="18 19">
    <name type="scientific">Devosia soli</name>
    <dbReference type="NCBI Taxonomy" id="361041"/>
    <lineage>
        <taxon>Bacteria</taxon>
        <taxon>Pseudomonadati</taxon>
        <taxon>Pseudomonadota</taxon>
        <taxon>Alphaproteobacteria</taxon>
        <taxon>Hyphomicrobiales</taxon>
        <taxon>Devosiaceae</taxon>
        <taxon>Devosia</taxon>
    </lineage>
</organism>
<sequence length="902" mass="99783">MATKRMLVDAIHPEETRIVVTAGNRLEEFDFESATRRQLRGNIYLAKVTRVEPSLQAAFVEYGGNRHGFLAFSEIHPDYYQIPVADREALLREEEHDDDHHEEAAEAAPATTESDAEAEHSEAEGEEESHIEQAPANSEPVESIGGADALEEVPERRRSHHSRKQYKIQEVIKRRQVMLVQVVKEERGNKGAALTTYLSLAGRYSVLMPNTARGGGISRKITNAADRKRLKEITADLEVPQGMGVILRTAGASRTKAEVKRDFEYLMRLWESVRTLTLQSSAPCLVYEEGSLIKRTIRDLYNKDIDEVLVAGEAAYREAKDFMKMIMPSHAKNVRIYGEEQPLFSKYGIETQLDQMFSPVVTLPSGGYIVINPTEALVSIDVNSGRSTKEHNIEDTALQTNLEAADEVARQLRLRDLAGLIVIDFIDMMENRSNRAVERKLKDALKDDRARIQVGRISHFGLMEMSRQRIRFGVVESSTHKCPICDGTGLVRSTESLALMIMRHIEDHVLRKQGQSINVRVPVEVALYILNFKRETLTALEIRNHLSITITADSKMTGHQFAIEKGEARVMSYADQRAVEHVRVDTAVIEDIEDDVEIEVADEEESTEARSDDNGEGEGSGGNGRRRRRRRRRGGAGGERGEERPAVEVRESQAEGEADEAEVAEGGDEDGDEENSARPTEADSENRRRRRRGRRGGRRNRRDQDGDVVAAAGEEAPVAEVTAVEQAVIADVLLAQGNEEGAPAVQPAETMAESVMAEAEAIAEKPKRKPRARKPKASEAEAPADVAVEAPAPVGAAEAAAEKPKRKPRTRKKAEPVAEAEAMATEAPAAEAPVETAPEPKAETATEAAETRPRRQKKELPPEGVVVSSSANAQEAAEPAEGETEPEKKKKVGWWQRRLGLG</sequence>
<gene>
    <name evidence="15" type="primary">rne</name>
    <name evidence="18" type="ORF">VW35_12475</name>
</gene>
<dbReference type="Proteomes" id="UP000033514">
    <property type="component" value="Unassembled WGS sequence"/>
</dbReference>
<dbReference type="HAMAP" id="MF_00970">
    <property type="entry name" value="RNase_E"/>
    <property type="match status" value="1"/>
</dbReference>
<keyword evidence="15" id="KW-0820">tRNA-binding</keyword>
<dbReference type="InterPro" id="IPR028878">
    <property type="entry name" value="RNase_E"/>
</dbReference>
<comment type="caution">
    <text evidence="18">The sequence shown here is derived from an EMBL/GenBank/DDBJ whole genome shotgun (WGS) entry which is preliminary data.</text>
</comment>
<dbReference type="PATRIC" id="fig|361041.3.peg.1873"/>
<evidence type="ECO:0000313" key="19">
    <source>
        <dbReference type="Proteomes" id="UP000033514"/>
    </source>
</evidence>
<dbReference type="Pfam" id="PF10150">
    <property type="entry name" value="RNase_E_G"/>
    <property type="match status" value="1"/>
</dbReference>
<feature type="binding site" evidence="15">
    <location>
        <position position="485"/>
    </location>
    <ligand>
        <name>Zn(2+)</name>
        <dbReference type="ChEBI" id="CHEBI:29105"/>
        <note>ligand shared between dimeric partners</note>
    </ligand>
</feature>
<feature type="compositionally biased region" description="Basic residues" evidence="16">
    <location>
        <begin position="766"/>
        <end position="775"/>
    </location>
</feature>
<evidence type="ECO:0000256" key="12">
    <source>
        <dbReference type="ARBA" id="ARBA00022842"/>
    </source>
</evidence>
<evidence type="ECO:0000256" key="16">
    <source>
        <dbReference type="SAM" id="MobiDB-lite"/>
    </source>
</evidence>
<keyword evidence="14 15" id="KW-0472">Membrane</keyword>
<feature type="binding site" evidence="15">
    <location>
        <position position="424"/>
    </location>
    <ligand>
        <name>Mg(2+)</name>
        <dbReference type="ChEBI" id="CHEBI:18420"/>
        <note>catalytic</note>
    </ligand>
</feature>
<feature type="compositionally biased region" description="Basic and acidic residues" evidence="16">
    <location>
        <begin position="94"/>
        <end position="104"/>
    </location>
</feature>
<evidence type="ECO:0000256" key="6">
    <source>
        <dbReference type="ARBA" id="ARBA00022694"/>
    </source>
</evidence>
<feature type="region of interest" description="Disordered" evidence="16">
    <location>
        <begin position="593"/>
        <end position="719"/>
    </location>
</feature>
<keyword evidence="6 15" id="KW-0819">tRNA processing</keyword>
<feature type="compositionally biased region" description="Basic and acidic residues" evidence="16">
    <location>
        <begin position="639"/>
        <end position="653"/>
    </location>
</feature>
<evidence type="ECO:0000256" key="4">
    <source>
        <dbReference type="ARBA" id="ARBA00022519"/>
    </source>
</evidence>
<dbReference type="InterPro" id="IPR003029">
    <property type="entry name" value="S1_domain"/>
</dbReference>
<feature type="binding site" evidence="15">
    <location>
        <position position="482"/>
    </location>
    <ligand>
        <name>Zn(2+)</name>
        <dbReference type="ChEBI" id="CHEBI:29105"/>
        <note>ligand shared between dimeric partners</note>
    </ligand>
</feature>
<keyword evidence="4 15" id="KW-0997">Cell inner membrane</keyword>
<feature type="binding site" evidence="15">
    <location>
        <position position="381"/>
    </location>
    <ligand>
        <name>Mg(2+)</name>
        <dbReference type="ChEBI" id="CHEBI:18420"/>
        <note>catalytic</note>
    </ligand>
</feature>
<dbReference type="OrthoDB" id="9804278at2"/>
<dbReference type="GO" id="GO:0008995">
    <property type="term" value="F:ribonuclease E activity"/>
    <property type="evidence" value="ECO:0007669"/>
    <property type="project" value="UniProtKB-EC"/>
</dbReference>